<dbReference type="InterPro" id="IPR018060">
    <property type="entry name" value="HTH_AraC"/>
</dbReference>
<dbReference type="PRINTS" id="PR00032">
    <property type="entry name" value="HTHARAC"/>
</dbReference>
<proteinExistence type="predicted"/>
<organism evidence="6 7">
    <name type="scientific">Yoonia phaeophyticola</name>
    <dbReference type="NCBI Taxonomy" id="3137369"/>
    <lineage>
        <taxon>Bacteria</taxon>
        <taxon>Pseudomonadati</taxon>
        <taxon>Pseudomonadota</taxon>
        <taxon>Alphaproteobacteria</taxon>
        <taxon>Rhodobacterales</taxon>
        <taxon>Paracoccaceae</taxon>
        <taxon>Yoonia</taxon>
    </lineage>
</organism>
<keyword evidence="1" id="KW-0805">Transcription regulation</keyword>
<protein>
    <submittedName>
        <fullName evidence="6">Helix-turn-helix transcriptional regulator</fullName>
    </submittedName>
</protein>
<name>A0ABZ2V565_9RHOB</name>
<dbReference type="PANTHER" id="PTHR43280">
    <property type="entry name" value="ARAC-FAMILY TRANSCRIPTIONAL REGULATOR"/>
    <property type="match status" value="1"/>
</dbReference>
<keyword evidence="3" id="KW-0804">Transcription</keyword>
<accession>A0ABZ2V565</accession>
<gene>
    <name evidence="6" type="ORF">AABB29_11825</name>
</gene>
<evidence type="ECO:0000313" key="6">
    <source>
        <dbReference type="EMBL" id="WZC47606.1"/>
    </source>
</evidence>
<evidence type="ECO:0000256" key="1">
    <source>
        <dbReference type="ARBA" id="ARBA00023015"/>
    </source>
</evidence>
<dbReference type="Proteomes" id="UP001440612">
    <property type="component" value="Chromosome"/>
</dbReference>
<reference evidence="7" key="1">
    <citation type="submission" date="2024-04" db="EMBL/GenBank/DDBJ databases">
        <title>Phylogenomic analyses of a clade within the roseobacter group suggest taxonomic reassignments of species of the genera Aestuariivita, Citreicella, Loktanella, Nautella, Pelagibaca, Ruegeria, Thalassobius, Thiobacimonas and Tropicibacter, and the proposal o.</title>
        <authorList>
            <person name="Jeon C.O."/>
        </authorList>
    </citation>
    <scope>NUCLEOTIDE SEQUENCE [LARGE SCALE GENOMIC DNA]</scope>
    <source>
        <strain evidence="7">BS5-3</strain>
    </source>
</reference>
<dbReference type="SUPFAM" id="SSF46689">
    <property type="entry name" value="Homeodomain-like"/>
    <property type="match status" value="1"/>
</dbReference>
<dbReference type="Pfam" id="PF12833">
    <property type="entry name" value="HTH_18"/>
    <property type="match status" value="1"/>
</dbReference>
<keyword evidence="7" id="KW-1185">Reference proteome</keyword>
<evidence type="ECO:0000256" key="3">
    <source>
        <dbReference type="ARBA" id="ARBA00023163"/>
    </source>
</evidence>
<evidence type="ECO:0000256" key="2">
    <source>
        <dbReference type="ARBA" id="ARBA00023125"/>
    </source>
</evidence>
<evidence type="ECO:0000259" key="5">
    <source>
        <dbReference type="PROSITE" id="PS01124"/>
    </source>
</evidence>
<dbReference type="Gene3D" id="1.10.10.60">
    <property type="entry name" value="Homeodomain-like"/>
    <property type="match status" value="1"/>
</dbReference>
<dbReference type="InterPro" id="IPR020449">
    <property type="entry name" value="Tscrpt_reg_AraC-type_HTH"/>
</dbReference>
<dbReference type="RefSeq" id="WP_341365726.1">
    <property type="nucleotide sequence ID" value="NZ_CP150951.2"/>
</dbReference>
<evidence type="ECO:0000313" key="7">
    <source>
        <dbReference type="Proteomes" id="UP001440612"/>
    </source>
</evidence>
<dbReference type="InterPro" id="IPR009057">
    <property type="entry name" value="Homeodomain-like_sf"/>
</dbReference>
<feature type="domain" description="HTH araC/xylS-type" evidence="5">
    <location>
        <begin position="166"/>
        <end position="264"/>
    </location>
</feature>
<evidence type="ECO:0000256" key="4">
    <source>
        <dbReference type="SAM" id="MobiDB-lite"/>
    </source>
</evidence>
<dbReference type="EMBL" id="CP150951">
    <property type="protein sequence ID" value="WZC47606.1"/>
    <property type="molecule type" value="Genomic_DNA"/>
</dbReference>
<feature type="region of interest" description="Disordered" evidence="4">
    <location>
        <begin position="251"/>
        <end position="271"/>
    </location>
</feature>
<dbReference type="SMART" id="SM00342">
    <property type="entry name" value="HTH_ARAC"/>
    <property type="match status" value="1"/>
</dbReference>
<dbReference type="PROSITE" id="PS01124">
    <property type="entry name" value="HTH_ARAC_FAMILY_2"/>
    <property type="match status" value="1"/>
</dbReference>
<keyword evidence="2" id="KW-0238">DNA-binding</keyword>
<dbReference type="PANTHER" id="PTHR43280:SF32">
    <property type="entry name" value="TRANSCRIPTIONAL REGULATORY PROTEIN"/>
    <property type="match status" value="1"/>
</dbReference>
<sequence>MTLAENTQPALALAGLTYGGPAAKWRTEAMRSHQTPRLIHITKGQGRITVAGLTNGYGPNNLIFIPGQTMYGMEIGPTVFGQILTLPDGSDWPDTPFHLRLLEVMRQKELQGHIEAIERELQPDGDMRAANCHLGLLTIFVERQLAARDPASIDKRRMSPAGQLVAKYTAMIAQHFTSDRSVADYAAALGVTPTHLTRVCRQTCGRSALELRNDRIHYEACLLLRETRTPVQDIARRLGFHSAAYFTRSFQEKSGQTPSGFRMTGGSIQRA</sequence>